<sequence>GTITAGSLSGTVNHTFGINTIVQTINSSGDTVYCDVTRTATTSVATIAVAEATDITILVQKIG</sequence>
<accession>X1D7B3</accession>
<gene>
    <name evidence="1" type="ORF">S01H4_49621</name>
</gene>
<organism evidence="1">
    <name type="scientific">marine sediment metagenome</name>
    <dbReference type="NCBI Taxonomy" id="412755"/>
    <lineage>
        <taxon>unclassified sequences</taxon>
        <taxon>metagenomes</taxon>
        <taxon>ecological metagenomes</taxon>
    </lineage>
</organism>
<dbReference type="AlphaFoldDB" id="X1D7B3"/>
<proteinExistence type="predicted"/>
<reference evidence="1" key="1">
    <citation type="journal article" date="2014" name="Front. Microbiol.">
        <title>High frequency of phylogenetically diverse reductive dehalogenase-homologous genes in deep subseafloor sedimentary metagenomes.</title>
        <authorList>
            <person name="Kawai M."/>
            <person name="Futagami T."/>
            <person name="Toyoda A."/>
            <person name="Takaki Y."/>
            <person name="Nishi S."/>
            <person name="Hori S."/>
            <person name="Arai W."/>
            <person name="Tsubouchi T."/>
            <person name="Morono Y."/>
            <person name="Uchiyama I."/>
            <person name="Ito T."/>
            <person name="Fujiyama A."/>
            <person name="Inagaki F."/>
            <person name="Takami H."/>
        </authorList>
    </citation>
    <scope>NUCLEOTIDE SEQUENCE</scope>
    <source>
        <strain evidence="1">Expedition CK06-06</strain>
    </source>
</reference>
<feature type="non-terminal residue" evidence="1">
    <location>
        <position position="1"/>
    </location>
</feature>
<evidence type="ECO:0000313" key="1">
    <source>
        <dbReference type="EMBL" id="GAH00964.1"/>
    </source>
</evidence>
<protein>
    <submittedName>
        <fullName evidence="1">Uncharacterized protein</fullName>
    </submittedName>
</protein>
<comment type="caution">
    <text evidence="1">The sequence shown here is derived from an EMBL/GenBank/DDBJ whole genome shotgun (WGS) entry which is preliminary data.</text>
</comment>
<name>X1D7B3_9ZZZZ</name>
<dbReference type="EMBL" id="BART01028090">
    <property type="protein sequence ID" value="GAH00964.1"/>
    <property type="molecule type" value="Genomic_DNA"/>
</dbReference>